<dbReference type="AlphaFoldDB" id="A0A645BWM4"/>
<dbReference type="InterPro" id="IPR011083">
    <property type="entry name" value="Phage_tail_collar_dom"/>
</dbReference>
<evidence type="ECO:0000259" key="1">
    <source>
        <dbReference type="Pfam" id="PF07484"/>
    </source>
</evidence>
<organism evidence="2">
    <name type="scientific">bioreactor metagenome</name>
    <dbReference type="NCBI Taxonomy" id="1076179"/>
    <lineage>
        <taxon>unclassified sequences</taxon>
        <taxon>metagenomes</taxon>
        <taxon>ecological metagenomes</taxon>
    </lineage>
</organism>
<dbReference type="SUPFAM" id="SSF88874">
    <property type="entry name" value="Receptor-binding domain of short tail fibre protein gp12"/>
    <property type="match status" value="1"/>
</dbReference>
<name>A0A645BWM4_9ZZZZ</name>
<dbReference type="Gene3D" id="3.90.1340.10">
    <property type="entry name" value="Phage tail collar domain"/>
    <property type="match status" value="1"/>
</dbReference>
<comment type="caution">
    <text evidence="2">The sequence shown here is derived from an EMBL/GenBank/DDBJ whole genome shotgun (WGS) entry which is preliminary data.</text>
</comment>
<accession>A0A645BWM4</accession>
<protein>
    <recommendedName>
        <fullName evidence="1">Phage tail collar domain-containing protein</fullName>
    </recommendedName>
</protein>
<sequence length="53" mass="6053">MLTIRDNEALFSLIDNIYGGDGRQTFALPDLRDKSMGDVKYIICLQGVYPMRQ</sequence>
<feature type="domain" description="Phage tail collar" evidence="1">
    <location>
        <begin position="2"/>
        <end position="34"/>
    </location>
</feature>
<evidence type="ECO:0000313" key="2">
    <source>
        <dbReference type="EMBL" id="MPM69655.1"/>
    </source>
</evidence>
<dbReference type="Pfam" id="PF07484">
    <property type="entry name" value="Collar"/>
    <property type="match status" value="1"/>
</dbReference>
<dbReference type="InterPro" id="IPR037053">
    <property type="entry name" value="Phage_tail_collar_dom_sf"/>
</dbReference>
<proteinExistence type="predicted"/>
<gene>
    <name evidence="2" type="ORF">SDC9_116603</name>
</gene>
<dbReference type="EMBL" id="VSSQ01022999">
    <property type="protein sequence ID" value="MPM69655.1"/>
    <property type="molecule type" value="Genomic_DNA"/>
</dbReference>
<reference evidence="2" key="1">
    <citation type="submission" date="2019-08" db="EMBL/GenBank/DDBJ databases">
        <authorList>
            <person name="Kucharzyk K."/>
            <person name="Murdoch R.W."/>
            <person name="Higgins S."/>
            <person name="Loffler F."/>
        </authorList>
    </citation>
    <scope>NUCLEOTIDE SEQUENCE</scope>
</reference>